<reference evidence="2 3" key="1">
    <citation type="submission" date="2017-08" db="EMBL/GenBank/DDBJ databases">
        <title>Halomonas alkalisoli sp. nov., isolated from saline alkaline soil.</title>
        <authorList>
            <person name="Wang D."/>
            <person name="Zhang G."/>
        </authorList>
    </citation>
    <scope>NUCLEOTIDE SEQUENCE [LARGE SCALE GENOMIC DNA]</scope>
    <source>
        <strain evidence="2 3">WRN001</strain>
    </source>
</reference>
<dbReference type="PROSITE" id="PS51257">
    <property type="entry name" value="PROKAR_LIPOPROTEIN"/>
    <property type="match status" value="1"/>
</dbReference>
<protein>
    <recommendedName>
        <fullName evidence="4">Lipoprotein</fullName>
    </recommendedName>
</protein>
<dbReference type="RefSeq" id="WP_095621142.1">
    <property type="nucleotide sequence ID" value="NZ_NSKB01000004.1"/>
</dbReference>
<comment type="caution">
    <text evidence="2">The sequence shown here is derived from an EMBL/GenBank/DDBJ whole genome shotgun (WGS) entry which is preliminary data.</text>
</comment>
<name>A0A2A2EWU0_9GAMM</name>
<organism evidence="2 3">
    <name type="scientific">Halomonas salipaludis</name>
    <dbReference type="NCBI Taxonomy" id="2032625"/>
    <lineage>
        <taxon>Bacteria</taxon>
        <taxon>Pseudomonadati</taxon>
        <taxon>Pseudomonadota</taxon>
        <taxon>Gammaproteobacteria</taxon>
        <taxon>Oceanospirillales</taxon>
        <taxon>Halomonadaceae</taxon>
        <taxon>Halomonas</taxon>
    </lineage>
</organism>
<sequence length="133" mass="14397">MKRIWLAVSAAALAGCSAEADSISQQQVIDALEGTDAGITEITTEDPGNSGMVPDGYQYHLVVVLEEVAPRGGQFFICDERDVCDRVKGYFDSMPELVGPHRYQSESGRVVAQLNSEVSQETADQIVAAIEEF</sequence>
<gene>
    <name evidence="2" type="ORF">CK498_12285</name>
</gene>
<dbReference type="EMBL" id="NSKB01000004">
    <property type="protein sequence ID" value="PAU76753.1"/>
    <property type="molecule type" value="Genomic_DNA"/>
</dbReference>
<evidence type="ECO:0000313" key="2">
    <source>
        <dbReference type="EMBL" id="PAU76753.1"/>
    </source>
</evidence>
<dbReference type="Proteomes" id="UP000217771">
    <property type="component" value="Unassembled WGS sequence"/>
</dbReference>
<accession>A0A2A2EWU0</accession>
<evidence type="ECO:0008006" key="4">
    <source>
        <dbReference type="Google" id="ProtNLM"/>
    </source>
</evidence>
<keyword evidence="3" id="KW-1185">Reference proteome</keyword>
<evidence type="ECO:0000256" key="1">
    <source>
        <dbReference type="SAM" id="SignalP"/>
    </source>
</evidence>
<feature type="signal peptide" evidence="1">
    <location>
        <begin position="1"/>
        <end position="20"/>
    </location>
</feature>
<dbReference type="OrthoDB" id="6903151at2"/>
<proteinExistence type="predicted"/>
<dbReference type="AlphaFoldDB" id="A0A2A2EWU0"/>
<keyword evidence="1" id="KW-0732">Signal</keyword>
<feature type="chain" id="PRO_5013308114" description="Lipoprotein" evidence="1">
    <location>
        <begin position="21"/>
        <end position="133"/>
    </location>
</feature>
<evidence type="ECO:0000313" key="3">
    <source>
        <dbReference type="Proteomes" id="UP000217771"/>
    </source>
</evidence>